<proteinExistence type="predicted"/>
<evidence type="ECO:0000313" key="3">
    <source>
        <dbReference type="Proteomes" id="UP001339167"/>
    </source>
</evidence>
<sequence>MSASASRLSTAQLYQLQPQLMKSLLALGEAAAQALEAPLVHLVKLRVSQLNGCAFCMQLHAAEARKEGEAQLRLDLLAAWRETELFSMREQAALNWAESLTLLADAKEVSEAVYQQANQQFSAEELASLTALTIEINGWNRIAISFYARIPPR</sequence>
<dbReference type="PANTHER" id="PTHR34846:SF10">
    <property type="entry name" value="CYTOPLASMIC PROTEIN"/>
    <property type="match status" value="1"/>
</dbReference>
<dbReference type="Pfam" id="PF02627">
    <property type="entry name" value="CMD"/>
    <property type="match status" value="1"/>
</dbReference>
<name>A0ABU7JDI1_9GAMM</name>
<dbReference type="InterPro" id="IPR029032">
    <property type="entry name" value="AhpD-like"/>
</dbReference>
<organism evidence="2 3">
    <name type="scientific">Alkalimonas mucilaginosa</name>
    <dbReference type="NCBI Taxonomy" id="3057676"/>
    <lineage>
        <taxon>Bacteria</taxon>
        <taxon>Pseudomonadati</taxon>
        <taxon>Pseudomonadota</taxon>
        <taxon>Gammaproteobacteria</taxon>
        <taxon>Alkalimonas</taxon>
    </lineage>
</organism>
<dbReference type="NCBIfam" id="TIGR00778">
    <property type="entry name" value="ahpD_dom"/>
    <property type="match status" value="1"/>
</dbReference>
<dbReference type="PANTHER" id="PTHR34846">
    <property type="entry name" value="4-CARBOXYMUCONOLACTONE DECARBOXYLASE FAMILY PROTEIN (AFU_ORTHOLOGUE AFUA_6G11590)"/>
    <property type="match status" value="1"/>
</dbReference>
<reference evidence="2 3" key="1">
    <citation type="submission" date="2023-06" db="EMBL/GenBank/DDBJ databases">
        <title>Alkalimonas sp., MEB004 an alkaliphilic bacterium isolated from Lonar Lake, India.</title>
        <authorList>
            <person name="Joshi A."/>
            <person name="Thite S."/>
        </authorList>
    </citation>
    <scope>NUCLEOTIDE SEQUENCE [LARGE SCALE GENOMIC DNA]</scope>
    <source>
        <strain evidence="2 3">MEB004</strain>
    </source>
</reference>
<dbReference type="InterPro" id="IPR004675">
    <property type="entry name" value="AhpD_core"/>
</dbReference>
<dbReference type="Proteomes" id="UP001339167">
    <property type="component" value="Unassembled WGS sequence"/>
</dbReference>
<dbReference type="RefSeq" id="WP_330086813.1">
    <property type="nucleotide sequence ID" value="NZ_JAUGZK010000002.1"/>
</dbReference>
<accession>A0ABU7JDI1</accession>
<evidence type="ECO:0000259" key="1">
    <source>
        <dbReference type="Pfam" id="PF02627"/>
    </source>
</evidence>
<protein>
    <submittedName>
        <fullName evidence="2">Carboxymuconolactone decarboxylase family protein</fullName>
    </submittedName>
</protein>
<keyword evidence="3" id="KW-1185">Reference proteome</keyword>
<dbReference type="Gene3D" id="1.20.1290.10">
    <property type="entry name" value="AhpD-like"/>
    <property type="match status" value="1"/>
</dbReference>
<evidence type="ECO:0000313" key="2">
    <source>
        <dbReference type="EMBL" id="MEE2023466.1"/>
    </source>
</evidence>
<feature type="domain" description="Carboxymuconolactone decarboxylase-like" evidence="1">
    <location>
        <begin position="18"/>
        <end position="98"/>
    </location>
</feature>
<gene>
    <name evidence="2" type="ORF">QWF21_04340</name>
</gene>
<dbReference type="EMBL" id="JAUGZK010000002">
    <property type="protein sequence ID" value="MEE2023466.1"/>
    <property type="molecule type" value="Genomic_DNA"/>
</dbReference>
<dbReference type="InterPro" id="IPR003779">
    <property type="entry name" value="CMD-like"/>
</dbReference>
<comment type="caution">
    <text evidence="2">The sequence shown here is derived from an EMBL/GenBank/DDBJ whole genome shotgun (WGS) entry which is preliminary data.</text>
</comment>
<dbReference type="SUPFAM" id="SSF69118">
    <property type="entry name" value="AhpD-like"/>
    <property type="match status" value="1"/>
</dbReference>